<organism evidence="1 2">
    <name type="scientific">Araneus ventricosus</name>
    <name type="common">Orbweaver spider</name>
    <name type="synonym">Epeira ventricosa</name>
    <dbReference type="NCBI Taxonomy" id="182803"/>
    <lineage>
        <taxon>Eukaryota</taxon>
        <taxon>Metazoa</taxon>
        <taxon>Ecdysozoa</taxon>
        <taxon>Arthropoda</taxon>
        <taxon>Chelicerata</taxon>
        <taxon>Arachnida</taxon>
        <taxon>Araneae</taxon>
        <taxon>Araneomorphae</taxon>
        <taxon>Entelegynae</taxon>
        <taxon>Araneoidea</taxon>
        <taxon>Araneidae</taxon>
        <taxon>Araneus</taxon>
    </lineage>
</organism>
<dbReference type="Proteomes" id="UP000499080">
    <property type="component" value="Unassembled WGS sequence"/>
</dbReference>
<sequence>MPESNKYIHLLQLSSLIKGFVKKDSSTLSKHVIKLALKYGANSKQHTYAVLVAPRENCLAIKLSLNIFSKILLFPSQEYRLLMHFRDQRISASRTSFFSTYDEIDSEFVVAMGDWVSAVVDGGFVDEDDGAFLIG</sequence>
<reference evidence="1 2" key="1">
    <citation type="journal article" date="2019" name="Sci. Rep.">
        <title>Orb-weaving spider Araneus ventricosus genome elucidates the spidroin gene catalogue.</title>
        <authorList>
            <person name="Kono N."/>
            <person name="Nakamura H."/>
            <person name="Ohtoshi R."/>
            <person name="Moran D.A.P."/>
            <person name="Shinohara A."/>
            <person name="Yoshida Y."/>
            <person name="Fujiwara M."/>
            <person name="Mori M."/>
            <person name="Tomita M."/>
            <person name="Arakawa K."/>
        </authorList>
    </citation>
    <scope>NUCLEOTIDE SEQUENCE [LARGE SCALE GENOMIC DNA]</scope>
</reference>
<evidence type="ECO:0000313" key="2">
    <source>
        <dbReference type="Proteomes" id="UP000499080"/>
    </source>
</evidence>
<comment type="caution">
    <text evidence="1">The sequence shown here is derived from an EMBL/GenBank/DDBJ whole genome shotgun (WGS) entry which is preliminary data.</text>
</comment>
<dbReference type="EMBL" id="BGPR01000671">
    <property type="protein sequence ID" value="GBM30933.1"/>
    <property type="molecule type" value="Genomic_DNA"/>
</dbReference>
<name>A0A4Y2ENR4_ARAVE</name>
<accession>A0A4Y2ENR4</accession>
<proteinExistence type="predicted"/>
<dbReference type="AlphaFoldDB" id="A0A4Y2ENR4"/>
<evidence type="ECO:0000313" key="1">
    <source>
        <dbReference type="EMBL" id="GBM30933.1"/>
    </source>
</evidence>
<gene>
    <name evidence="1" type="ORF">AVEN_9812_1</name>
</gene>
<protein>
    <submittedName>
        <fullName evidence="1">Uncharacterized protein</fullName>
    </submittedName>
</protein>
<keyword evidence="2" id="KW-1185">Reference proteome</keyword>